<dbReference type="CDD" id="cd03036">
    <property type="entry name" value="ArsC_like"/>
    <property type="match status" value="1"/>
</dbReference>
<evidence type="ECO:0000313" key="3">
    <source>
        <dbReference type="Proteomes" id="UP001165492"/>
    </source>
</evidence>
<comment type="similarity">
    <text evidence="1">Belongs to the ArsC family.</text>
</comment>
<keyword evidence="3" id="KW-1185">Reference proteome</keyword>
<dbReference type="EMBL" id="JAJHJB010000004">
    <property type="protein sequence ID" value="MCC5464604.1"/>
    <property type="molecule type" value="Genomic_DNA"/>
</dbReference>
<dbReference type="PANTHER" id="PTHR30041">
    <property type="entry name" value="ARSENATE REDUCTASE"/>
    <property type="match status" value="1"/>
</dbReference>
<dbReference type="Pfam" id="PF03960">
    <property type="entry name" value="ArsC"/>
    <property type="match status" value="1"/>
</dbReference>
<dbReference type="RefSeq" id="WP_229534040.1">
    <property type="nucleotide sequence ID" value="NZ_JAJHJB010000004.1"/>
</dbReference>
<protein>
    <submittedName>
        <fullName evidence="2">Arsenate reductase family protein</fullName>
    </submittedName>
</protein>
<evidence type="ECO:0000256" key="1">
    <source>
        <dbReference type="PROSITE-ProRule" id="PRU01282"/>
    </source>
</evidence>
<dbReference type="InterPro" id="IPR036249">
    <property type="entry name" value="Thioredoxin-like_sf"/>
</dbReference>
<dbReference type="SUPFAM" id="SSF52833">
    <property type="entry name" value="Thioredoxin-like"/>
    <property type="match status" value="1"/>
</dbReference>
<comment type="caution">
    <text evidence="2">The sequence shown here is derived from an EMBL/GenBank/DDBJ whole genome shotgun (WGS) entry which is preliminary data.</text>
</comment>
<dbReference type="PANTHER" id="PTHR30041:SF8">
    <property type="entry name" value="PROTEIN YFFB"/>
    <property type="match status" value="1"/>
</dbReference>
<dbReference type="NCBIfam" id="TIGR01617">
    <property type="entry name" value="arsC_related"/>
    <property type="match status" value="1"/>
</dbReference>
<sequence length="122" mass="14299">MSKECLFIWYPKCTTCQKAKKWLDDNEILYEMRNIKEQNPTASELRQWWEKSNLPLRKFFNTSGLLYKSLGLKDKLSGMSEEEQFSLLATDGMLVKRPLVIAQDNVLVGFKEAEWEILTARC</sequence>
<dbReference type="Gene3D" id="3.40.30.10">
    <property type="entry name" value="Glutaredoxin"/>
    <property type="match status" value="1"/>
</dbReference>
<proteinExistence type="inferred from homology"/>
<accession>A0ABS8HRY2</accession>
<dbReference type="Proteomes" id="UP001165492">
    <property type="component" value="Unassembled WGS sequence"/>
</dbReference>
<organism evidence="2 3">
    <name type="scientific">Pelosinus baikalensis</name>
    <dbReference type="NCBI Taxonomy" id="2892015"/>
    <lineage>
        <taxon>Bacteria</taxon>
        <taxon>Bacillati</taxon>
        <taxon>Bacillota</taxon>
        <taxon>Negativicutes</taxon>
        <taxon>Selenomonadales</taxon>
        <taxon>Sporomusaceae</taxon>
        <taxon>Pelosinus</taxon>
    </lineage>
</organism>
<gene>
    <name evidence="2" type="ORF">LMF89_04395</name>
</gene>
<evidence type="ECO:0000313" key="2">
    <source>
        <dbReference type="EMBL" id="MCC5464604.1"/>
    </source>
</evidence>
<dbReference type="InterPro" id="IPR006660">
    <property type="entry name" value="Arsenate_reductase-like"/>
</dbReference>
<name>A0ABS8HRY2_9FIRM</name>
<dbReference type="InterPro" id="IPR006504">
    <property type="entry name" value="Tscrpt_reg_Spx/MgsR"/>
</dbReference>
<reference evidence="2" key="1">
    <citation type="submission" date="2021-11" db="EMBL/GenBank/DDBJ databases">
        <title>Description of a new species Pelosinus isolated from the bottom sediments of Lake Baikal.</title>
        <authorList>
            <person name="Zakharyuk A."/>
        </authorList>
    </citation>
    <scope>NUCLEOTIDE SEQUENCE</scope>
    <source>
        <strain evidence="2">Bkl1</strain>
    </source>
</reference>
<dbReference type="PROSITE" id="PS51353">
    <property type="entry name" value="ARSC"/>
    <property type="match status" value="1"/>
</dbReference>